<feature type="region of interest" description="Disordered" evidence="1">
    <location>
        <begin position="1"/>
        <end position="28"/>
    </location>
</feature>
<organism evidence="2">
    <name type="scientific">uncultured Mycobacteriales bacterium</name>
    <dbReference type="NCBI Taxonomy" id="581187"/>
    <lineage>
        <taxon>Bacteria</taxon>
        <taxon>Bacillati</taxon>
        <taxon>Actinomycetota</taxon>
        <taxon>Actinomycetes</taxon>
        <taxon>Mycobacteriales</taxon>
        <taxon>environmental samples</taxon>
    </lineage>
</organism>
<reference evidence="2" key="1">
    <citation type="submission" date="2020-02" db="EMBL/GenBank/DDBJ databases">
        <authorList>
            <person name="Meier V. D."/>
        </authorList>
    </citation>
    <scope>NUCLEOTIDE SEQUENCE</scope>
    <source>
        <strain evidence="2">AVDCRST_MAG41</strain>
    </source>
</reference>
<dbReference type="AlphaFoldDB" id="A0A6J4HSE0"/>
<protein>
    <submittedName>
        <fullName evidence="2">Efflux ABC transporter, permease protein</fullName>
    </submittedName>
</protein>
<feature type="compositionally biased region" description="Low complexity" evidence="1">
    <location>
        <begin position="19"/>
        <end position="28"/>
    </location>
</feature>
<feature type="non-terminal residue" evidence="2">
    <location>
        <position position="269"/>
    </location>
</feature>
<sequence length="269" mass="29215">DRQPGHPDHPDAAGRRARLAAGRAQPARLPAHLAADRLRLLRAGVLPAVPGRRHRRPGRHRRRPGRPRHRVHRLRRAGAAGRQRHERRRLRLHDERLLQAEVREDVRRDALDAARAGRHRGRRDPLGPAARHALLGDVPAGDGRARADRLMVGAARAAGHDAHRAGVRRGRDGGDVVHAGLAGLRVRPAGDPADVPVLDHVLPAVGLPAAAAAGGAAHPAVPRDRAGPTTDHRGRHRDRPARARPLLRRTGRDRARRHGTPVGEAATEI</sequence>
<feature type="compositionally biased region" description="Basic residues" evidence="1">
    <location>
        <begin position="245"/>
        <end position="259"/>
    </location>
</feature>
<proteinExistence type="predicted"/>
<feature type="region of interest" description="Disordered" evidence="1">
    <location>
        <begin position="47"/>
        <end position="88"/>
    </location>
</feature>
<gene>
    <name evidence="2" type="ORF">AVDCRST_MAG41-1034</name>
</gene>
<feature type="compositionally biased region" description="Basic and acidic residues" evidence="1">
    <location>
        <begin position="221"/>
        <end position="232"/>
    </location>
</feature>
<evidence type="ECO:0000313" key="2">
    <source>
        <dbReference type="EMBL" id="CAA9231977.1"/>
    </source>
</evidence>
<feature type="region of interest" description="Disordered" evidence="1">
    <location>
        <begin position="114"/>
        <end position="137"/>
    </location>
</feature>
<feature type="compositionally biased region" description="Basic residues" evidence="1">
    <location>
        <begin position="51"/>
        <end position="88"/>
    </location>
</feature>
<evidence type="ECO:0000256" key="1">
    <source>
        <dbReference type="SAM" id="MobiDB-lite"/>
    </source>
</evidence>
<accession>A0A6J4HSE0</accession>
<feature type="non-terminal residue" evidence="2">
    <location>
        <position position="1"/>
    </location>
</feature>
<dbReference type="EMBL" id="CADCTP010000099">
    <property type="protein sequence ID" value="CAA9231977.1"/>
    <property type="molecule type" value="Genomic_DNA"/>
</dbReference>
<feature type="compositionally biased region" description="Basic and acidic residues" evidence="1">
    <location>
        <begin position="1"/>
        <end position="14"/>
    </location>
</feature>
<feature type="region of interest" description="Disordered" evidence="1">
    <location>
        <begin position="214"/>
        <end position="269"/>
    </location>
</feature>
<name>A0A6J4HSE0_9ACTN</name>